<dbReference type="Pfam" id="PF03259">
    <property type="entry name" value="Robl_LC7"/>
    <property type="match status" value="1"/>
</dbReference>
<dbReference type="SUPFAM" id="SSF103196">
    <property type="entry name" value="Roadblock/LC7 domain"/>
    <property type="match status" value="1"/>
</dbReference>
<sequence>MLKTRVLAQVLGQANTGGVDHTMLLNHEGTLLAYSGNGDGDPTVTAAITQNIWSVYEKSGQNSLKDDRLEMVLMEFTEGKVAITQVANLLLCICTKKNVGFGMLQQKAIALREYLQGPLTQVITS</sequence>
<evidence type="ECO:0000313" key="4">
    <source>
        <dbReference type="Proteomes" id="UP001307889"/>
    </source>
</evidence>
<proteinExistence type="inferred from homology"/>
<dbReference type="InterPro" id="IPR004942">
    <property type="entry name" value="Roadblock/LAMTOR2_dom"/>
</dbReference>
<evidence type="ECO:0000259" key="2">
    <source>
        <dbReference type="SMART" id="SM00960"/>
    </source>
</evidence>
<reference evidence="3 4" key="1">
    <citation type="submission" date="2023-09" db="EMBL/GenBank/DDBJ databases">
        <title>Nesidiocoris tenuis whole genome shotgun sequence.</title>
        <authorList>
            <person name="Shibata T."/>
            <person name="Shimoda M."/>
            <person name="Kobayashi T."/>
            <person name="Uehara T."/>
        </authorList>
    </citation>
    <scope>NUCLEOTIDE SEQUENCE [LARGE SCALE GENOMIC DNA]</scope>
    <source>
        <strain evidence="3 4">Japan</strain>
    </source>
</reference>
<dbReference type="InterPro" id="IPR037587">
    <property type="entry name" value="LAMTOR2-like"/>
</dbReference>
<name>A0ABN7BBB9_9HEMI</name>
<feature type="domain" description="Roadblock/LAMTOR2" evidence="2">
    <location>
        <begin position="7"/>
        <end position="95"/>
    </location>
</feature>
<evidence type="ECO:0000313" key="3">
    <source>
        <dbReference type="EMBL" id="BET01683.1"/>
    </source>
</evidence>
<dbReference type="Gene3D" id="3.30.450.30">
    <property type="entry name" value="Dynein light chain 2a, cytoplasmic"/>
    <property type="match status" value="1"/>
</dbReference>
<dbReference type="PANTHER" id="PTHR13323">
    <property type="entry name" value="LATE ENDOSOMAL/LYSOSOMAL MP1 INTERACTING PROTEIN"/>
    <property type="match status" value="1"/>
</dbReference>
<organism evidence="3 4">
    <name type="scientific">Nesidiocoris tenuis</name>
    <dbReference type="NCBI Taxonomy" id="355587"/>
    <lineage>
        <taxon>Eukaryota</taxon>
        <taxon>Metazoa</taxon>
        <taxon>Ecdysozoa</taxon>
        <taxon>Arthropoda</taxon>
        <taxon>Hexapoda</taxon>
        <taxon>Insecta</taxon>
        <taxon>Pterygota</taxon>
        <taxon>Neoptera</taxon>
        <taxon>Paraneoptera</taxon>
        <taxon>Hemiptera</taxon>
        <taxon>Heteroptera</taxon>
        <taxon>Panheteroptera</taxon>
        <taxon>Cimicomorpha</taxon>
        <taxon>Miridae</taxon>
        <taxon>Dicyphina</taxon>
        <taxon>Nesidiocoris</taxon>
    </lineage>
</organism>
<dbReference type="EMBL" id="AP028921">
    <property type="protein sequence ID" value="BET01683.1"/>
    <property type="molecule type" value="Genomic_DNA"/>
</dbReference>
<evidence type="ECO:0000256" key="1">
    <source>
        <dbReference type="ARBA" id="ARBA00007191"/>
    </source>
</evidence>
<protein>
    <submittedName>
        <fullName evidence="3">Roadblock/LC7 domain</fullName>
    </submittedName>
</protein>
<accession>A0ABN7BBB9</accession>
<gene>
    <name evidence="3" type="ORF">NTJ_14499</name>
</gene>
<keyword evidence="4" id="KW-1185">Reference proteome</keyword>
<comment type="similarity">
    <text evidence="1">Belongs to the GAMAD family.</text>
</comment>
<dbReference type="Proteomes" id="UP001307889">
    <property type="component" value="Chromosome 13"/>
</dbReference>
<dbReference type="SMART" id="SM00960">
    <property type="entry name" value="Robl_LC7"/>
    <property type="match status" value="1"/>
</dbReference>